<comment type="function">
    <text evidence="1 6">NDH-1 shuttles electrons from NADH, via FMN and iron-sulfur (Fe-S) centers, to quinones in the respiratory chain. The immediate electron acceptor for the enzyme in this species is believed to be ubiquinone. Couples the redox reaction to proton translocation (for every two electrons transferred, four hydrogen ions are translocated across the cytoplasmic membrane), and thus conserves the redox energy in a proton gradient.</text>
</comment>
<comment type="catalytic activity">
    <reaction evidence="6">
        <text>a quinone + NADH + 5 H(+)(in) = a quinol + NAD(+) + 4 H(+)(out)</text>
        <dbReference type="Rhea" id="RHEA:57888"/>
        <dbReference type="ChEBI" id="CHEBI:15378"/>
        <dbReference type="ChEBI" id="CHEBI:24646"/>
        <dbReference type="ChEBI" id="CHEBI:57540"/>
        <dbReference type="ChEBI" id="CHEBI:57945"/>
        <dbReference type="ChEBI" id="CHEBI:132124"/>
    </reaction>
</comment>
<dbReference type="EMBL" id="JACNJZ010000045">
    <property type="protein sequence ID" value="MBC8316642.1"/>
    <property type="molecule type" value="Genomic_DNA"/>
</dbReference>
<dbReference type="GO" id="GO:0048038">
    <property type="term" value="F:quinone binding"/>
    <property type="evidence" value="ECO:0007669"/>
    <property type="project" value="UniProtKB-KW"/>
</dbReference>
<feature type="domain" description="NADH-quinone oxidoreductase subunit D" evidence="8">
    <location>
        <begin position="132"/>
        <end position="405"/>
    </location>
</feature>
<dbReference type="Pfam" id="PF00346">
    <property type="entry name" value="Complex1_49kDa"/>
    <property type="match status" value="1"/>
</dbReference>
<dbReference type="EC" id="7.1.1.-" evidence="6"/>
<dbReference type="AlphaFoldDB" id="A0A8J6TEY2"/>
<comment type="similarity">
    <text evidence="2 6 7">Belongs to the complex I 49 kDa subunit family.</text>
</comment>
<evidence type="ECO:0000313" key="9">
    <source>
        <dbReference type="EMBL" id="MBC8316642.1"/>
    </source>
</evidence>
<keyword evidence="6" id="KW-1003">Cell membrane</keyword>
<dbReference type="HAMAP" id="MF_01358">
    <property type="entry name" value="NDH1_NuoD"/>
    <property type="match status" value="1"/>
</dbReference>
<dbReference type="GO" id="GO:0050136">
    <property type="term" value="F:NADH dehydrogenase (quinone) (non-electrogenic) activity"/>
    <property type="evidence" value="ECO:0007669"/>
    <property type="project" value="UniProtKB-UniRule"/>
</dbReference>
<gene>
    <name evidence="6" type="primary">nuoD</name>
    <name evidence="9" type="ORF">H8E41_01965</name>
</gene>
<evidence type="ECO:0000313" key="10">
    <source>
        <dbReference type="Proteomes" id="UP000614424"/>
    </source>
</evidence>
<reference evidence="9 10" key="1">
    <citation type="submission" date="2020-08" db="EMBL/GenBank/DDBJ databases">
        <title>Bridging the membrane lipid divide: bacteria of the FCB group superphylum have the potential to synthesize archaeal ether lipids.</title>
        <authorList>
            <person name="Villanueva L."/>
            <person name="Von Meijenfeldt F.A.B."/>
            <person name="Westbye A.B."/>
            <person name="Yadav S."/>
            <person name="Hopmans E.C."/>
            <person name="Dutilh B.E."/>
            <person name="Sinninghe Damste J.S."/>
        </authorList>
    </citation>
    <scope>NUCLEOTIDE SEQUENCE [LARGE SCALE GENOMIC DNA]</scope>
    <source>
        <strain evidence="9">NIOZ-UU47</strain>
    </source>
</reference>
<sequence length="405" mass="45627">MIKATTVDIPVSAGNEDHYRLRMGPQHPATHGVLRVDLDLDGETIMECEPHVGYLHRGFEKLAEHRTYVQNLVLTDRLDYIAAMANNVGYCEAVEKLLKIEVPLRAKYLRTMVCEMARISSHLLWLATHALDIGAMTVFLYCFREREELLELFAELCGARLTTTYTRLGGVRQDVTHSIMMKLVRFVDAFPANIEEYETLIDTNRIWLKRTVNVGTVSARDAVSLCLTGASLRGSGVDYDVRKHFPYAAYDLVDFEIPRGETGDTYARYRCRMEEMRQSNHILRQCIEQMPPGPIIGDDAPDLVMPNKPGRKVEVDTPARQGLIKLVEDRDIFMEGDVYVPTEVPKGELGFYFISDGNGSPYRMHIRSPSFIHIGALKTLAKGAMVADLIAIIGTLDVVLGECDR</sequence>
<keyword evidence="6" id="KW-0874">Quinone</keyword>
<evidence type="ECO:0000256" key="3">
    <source>
        <dbReference type="ARBA" id="ARBA00022448"/>
    </source>
</evidence>
<evidence type="ECO:0000256" key="7">
    <source>
        <dbReference type="RuleBase" id="RU003685"/>
    </source>
</evidence>
<dbReference type="InterPro" id="IPR022885">
    <property type="entry name" value="NDH1_su_D/H"/>
</dbReference>
<comment type="caution">
    <text evidence="9">The sequence shown here is derived from an EMBL/GenBank/DDBJ whole genome shotgun (WGS) entry which is preliminary data.</text>
</comment>
<evidence type="ECO:0000256" key="5">
    <source>
        <dbReference type="ARBA" id="ARBA00023027"/>
    </source>
</evidence>
<dbReference type="InterPro" id="IPR001135">
    <property type="entry name" value="NADH_Q_OxRdtase_suD"/>
</dbReference>
<dbReference type="SUPFAM" id="SSF56762">
    <property type="entry name" value="HydB/Nqo4-like"/>
    <property type="match status" value="1"/>
</dbReference>
<evidence type="ECO:0000259" key="8">
    <source>
        <dbReference type="Pfam" id="PF00346"/>
    </source>
</evidence>
<keyword evidence="3 6" id="KW-0813">Transport</keyword>
<dbReference type="Proteomes" id="UP000614424">
    <property type="component" value="Unassembled WGS sequence"/>
</dbReference>
<keyword evidence="9" id="KW-0560">Oxidoreductase</keyword>
<name>A0A8J6TEY2_9BACT</name>
<dbReference type="GO" id="GO:0005886">
    <property type="term" value="C:plasma membrane"/>
    <property type="evidence" value="ECO:0007669"/>
    <property type="project" value="UniProtKB-SubCell"/>
</dbReference>
<dbReference type="InterPro" id="IPR029014">
    <property type="entry name" value="NiFe-Hase_large"/>
</dbReference>
<keyword evidence="5 6" id="KW-0520">NAD</keyword>
<evidence type="ECO:0000256" key="1">
    <source>
        <dbReference type="ARBA" id="ARBA00002378"/>
    </source>
</evidence>
<dbReference type="PROSITE" id="PS00535">
    <property type="entry name" value="COMPLEX1_49K"/>
    <property type="match status" value="1"/>
</dbReference>
<dbReference type="Gene3D" id="1.10.645.10">
    <property type="entry name" value="Cytochrome-c3 Hydrogenase, chain B"/>
    <property type="match status" value="1"/>
</dbReference>
<dbReference type="NCBIfam" id="TIGR01962">
    <property type="entry name" value="NuoD"/>
    <property type="match status" value="1"/>
</dbReference>
<comment type="subcellular location">
    <subcellularLocation>
        <location evidence="6">Cell membrane</location>
        <topology evidence="6">Peripheral membrane protein</topology>
        <orientation evidence="6">Cytoplasmic side</orientation>
    </subcellularLocation>
</comment>
<organism evidence="9 10">
    <name type="scientific">Candidatus Desulfobia pelagia</name>
    <dbReference type="NCBI Taxonomy" id="2841692"/>
    <lineage>
        <taxon>Bacteria</taxon>
        <taxon>Pseudomonadati</taxon>
        <taxon>Thermodesulfobacteriota</taxon>
        <taxon>Desulfobulbia</taxon>
        <taxon>Desulfobulbales</taxon>
        <taxon>Desulfobulbaceae</taxon>
        <taxon>Candidatus Desulfobia</taxon>
    </lineage>
</organism>
<proteinExistence type="inferred from homology"/>
<protein>
    <recommendedName>
        <fullName evidence="6">NADH-quinone oxidoreductase subunit D</fullName>
        <ecNumber evidence="6">7.1.1.-</ecNumber>
    </recommendedName>
    <alternativeName>
        <fullName evidence="6">NADH dehydrogenase I subunit D</fullName>
    </alternativeName>
    <alternativeName>
        <fullName evidence="6">NDH-1 subunit D</fullName>
    </alternativeName>
</protein>
<dbReference type="GO" id="GO:0051287">
    <property type="term" value="F:NAD binding"/>
    <property type="evidence" value="ECO:0007669"/>
    <property type="project" value="InterPro"/>
</dbReference>
<keyword evidence="6" id="KW-0472">Membrane</keyword>
<comment type="subunit">
    <text evidence="6">NDH-1 is composed of 14 different subunits. Subunits NuoB, C, D, E, F, and G constitute the peripheral sector of the complex.</text>
</comment>
<evidence type="ECO:0000256" key="4">
    <source>
        <dbReference type="ARBA" id="ARBA00022967"/>
    </source>
</evidence>
<keyword evidence="4 6" id="KW-1278">Translocase</keyword>
<evidence type="ECO:0000256" key="6">
    <source>
        <dbReference type="HAMAP-Rule" id="MF_01358"/>
    </source>
</evidence>
<accession>A0A8J6TEY2</accession>
<keyword evidence="6" id="KW-0830">Ubiquinone</keyword>
<dbReference type="InterPro" id="IPR014029">
    <property type="entry name" value="NADH_UbQ_OxRdtase_49kDa_CS"/>
</dbReference>
<evidence type="ECO:0000256" key="2">
    <source>
        <dbReference type="ARBA" id="ARBA00005769"/>
    </source>
</evidence>
<dbReference type="NCBIfam" id="NF004739">
    <property type="entry name" value="PRK06075.1"/>
    <property type="match status" value="1"/>
</dbReference>
<dbReference type="PANTHER" id="PTHR11993">
    <property type="entry name" value="NADH-UBIQUINONE OXIDOREDUCTASE 49 KDA SUBUNIT"/>
    <property type="match status" value="1"/>
</dbReference>
<dbReference type="PANTHER" id="PTHR11993:SF10">
    <property type="entry name" value="NADH DEHYDROGENASE [UBIQUINONE] IRON-SULFUR PROTEIN 2, MITOCHONDRIAL"/>
    <property type="match status" value="1"/>
</dbReference>